<keyword evidence="2" id="KW-1185">Reference proteome</keyword>
<accession>A0A7T8HI15</accession>
<proteinExistence type="predicted"/>
<feature type="non-terminal residue" evidence="1">
    <location>
        <position position="1"/>
    </location>
</feature>
<evidence type="ECO:0000313" key="2">
    <source>
        <dbReference type="Proteomes" id="UP000595437"/>
    </source>
</evidence>
<dbReference type="AlphaFoldDB" id="A0A7T8HI15"/>
<feature type="non-terminal residue" evidence="1">
    <location>
        <position position="50"/>
    </location>
</feature>
<sequence>ANPCWDDDLREQRRRVKYLERKGRSAEFKVAKQRHKTMIIKAKHEPLENG</sequence>
<name>A0A7T8HI15_CALRO</name>
<gene>
    <name evidence="1" type="ORF">FKW44_011172</name>
</gene>
<organism evidence="1 2">
    <name type="scientific">Caligus rogercresseyi</name>
    <name type="common">Sea louse</name>
    <dbReference type="NCBI Taxonomy" id="217165"/>
    <lineage>
        <taxon>Eukaryota</taxon>
        <taxon>Metazoa</taxon>
        <taxon>Ecdysozoa</taxon>
        <taxon>Arthropoda</taxon>
        <taxon>Crustacea</taxon>
        <taxon>Multicrustacea</taxon>
        <taxon>Hexanauplia</taxon>
        <taxon>Copepoda</taxon>
        <taxon>Siphonostomatoida</taxon>
        <taxon>Caligidae</taxon>
        <taxon>Caligus</taxon>
    </lineage>
</organism>
<protein>
    <submittedName>
        <fullName evidence="1">Uncharacterized protein</fullName>
    </submittedName>
</protein>
<dbReference type="Proteomes" id="UP000595437">
    <property type="component" value="Chromosome 7"/>
</dbReference>
<evidence type="ECO:0000313" key="1">
    <source>
        <dbReference type="EMBL" id="QQP50240.1"/>
    </source>
</evidence>
<reference evidence="2" key="1">
    <citation type="submission" date="2021-01" db="EMBL/GenBank/DDBJ databases">
        <title>Caligus Genome Assembly.</title>
        <authorList>
            <person name="Gallardo-Escarate C."/>
        </authorList>
    </citation>
    <scope>NUCLEOTIDE SEQUENCE [LARGE SCALE GENOMIC DNA]</scope>
</reference>
<dbReference type="EMBL" id="CP045896">
    <property type="protein sequence ID" value="QQP50240.1"/>
    <property type="molecule type" value="Genomic_DNA"/>
</dbReference>